<keyword evidence="2" id="KW-1185">Reference proteome</keyword>
<accession>A0A016UW67</accession>
<gene>
    <name evidence="1" type="primary">Acey_s0025.g1109</name>
    <name evidence="1" type="ORF">Y032_0025g1109</name>
</gene>
<comment type="caution">
    <text evidence="1">The sequence shown here is derived from an EMBL/GenBank/DDBJ whole genome shotgun (WGS) entry which is preliminary data.</text>
</comment>
<protein>
    <submittedName>
        <fullName evidence="1">Uncharacterized protein</fullName>
    </submittedName>
</protein>
<proteinExistence type="predicted"/>
<sequence>MFIGSRGPTRMHGCGLPGRTWRQTGERWSDGNWRDLRNEPQFFNRGYFGGDTVMVWSGFCPNGGLGVTFILT</sequence>
<reference evidence="2" key="1">
    <citation type="journal article" date="2015" name="Nat. Genet.">
        <title>The genome and transcriptome of the zoonotic hookworm Ancylostoma ceylanicum identify infection-specific gene families.</title>
        <authorList>
            <person name="Schwarz E.M."/>
            <person name="Hu Y."/>
            <person name="Antoshechkin I."/>
            <person name="Miller M.M."/>
            <person name="Sternberg P.W."/>
            <person name="Aroian R.V."/>
        </authorList>
    </citation>
    <scope>NUCLEOTIDE SEQUENCE</scope>
    <source>
        <strain evidence="2">HY135</strain>
    </source>
</reference>
<dbReference type="AlphaFoldDB" id="A0A016UW67"/>
<dbReference type="Proteomes" id="UP000024635">
    <property type="component" value="Unassembled WGS sequence"/>
</dbReference>
<dbReference type="EMBL" id="JARK01001361">
    <property type="protein sequence ID" value="EYC19002.1"/>
    <property type="molecule type" value="Genomic_DNA"/>
</dbReference>
<name>A0A016UW67_9BILA</name>
<organism evidence="1 2">
    <name type="scientific">Ancylostoma ceylanicum</name>
    <dbReference type="NCBI Taxonomy" id="53326"/>
    <lineage>
        <taxon>Eukaryota</taxon>
        <taxon>Metazoa</taxon>
        <taxon>Ecdysozoa</taxon>
        <taxon>Nematoda</taxon>
        <taxon>Chromadorea</taxon>
        <taxon>Rhabditida</taxon>
        <taxon>Rhabditina</taxon>
        <taxon>Rhabditomorpha</taxon>
        <taxon>Strongyloidea</taxon>
        <taxon>Ancylostomatidae</taxon>
        <taxon>Ancylostomatinae</taxon>
        <taxon>Ancylostoma</taxon>
    </lineage>
</organism>
<evidence type="ECO:0000313" key="1">
    <source>
        <dbReference type="EMBL" id="EYC19002.1"/>
    </source>
</evidence>
<evidence type="ECO:0000313" key="2">
    <source>
        <dbReference type="Proteomes" id="UP000024635"/>
    </source>
</evidence>